<organism evidence="2 3">
    <name type="scientific">Neodothiora populina</name>
    <dbReference type="NCBI Taxonomy" id="2781224"/>
    <lineage>
        <taxon>Eukaryota</taxon>
        <taxon>Fungi</taxon>
        <taxon>Dikarya</taxon>
        <taxon>Ascomycota</taxon>
        <taxon>Pezizomycotina</taxon>
        <taxon>Dothideomycetes</taxon>
        <taxon>Dothideomycetidae</taxon>
        <taxon>Dothideales</taxon>
        <taxon>Dothioraceae</taxon>
        <taxon>Neodothiora</taxon>
    </lineage>
</organism>
<keyword evidence="1" id="KW-0472">Membrane</keyword>
<dbReference type="Proteomes" id="UP001562354">
    <property type="component" value="Unassembled WGS sequence"/>
</dbReference>
<feature type="transmembrane region" description="Helical" evidence="1">
    <location>
        <begin position="61"/>
        <end position="82"/>
    </location>
</feature>
<evidence type="ECO:0000313" key="2">
    <source>
        <dbReference type="EMBL" id="KAL1296895.1"/>
    </source>
</evidence>
<dbReference type="GeneID" id="95978209"/>
<accession>A0ABR3P2R6</accession>
<comment type="caution">
    <text evidence="2">The sequence shown here is derived from an EMBL/GenBank/DDBJ whole genome shotgun (WGS) entry which is preliminary data.</text>
</comment>
<protein>
    <submittedName>
        <fullName evidence="2">Uncharacterized protein</fullName>
    </submittedName>
</protein>
<keyword evidence="1" id="KW-0812">Transmembrane</keyword>
<evidence type="ECO:0000256" key="1">
    <source>
        <dbReference type="SAM" id="Phobius"/>
    </source>
</evidence>
<keyword evidence="1" id="KW-1133">Transmembrane helix</keyword>
<keyword evidence="3" id="KW-1185">Reference proteome</keyword>
<reference evidence="2 3" key="1">
    <citation type="submission" date="2024-07" db="EMBL/GenBank/DDBJ databases">
        <title>Draft sequence of the Neodothiora populina.</title>
        <authorList>
            <person name="Drown D.D."/>
            <person name="Schuette U.S."/>
            <person name="Buechlein A.B."/>
            <person name="Rusch D.R."/>
            <person name="Winton L.W."/>
            <person name="Adams G.A."/>
        </authorList>
    </citation>
    <scope>NUCLEOTIDE SEQUENCE [LARGE SCALE GENOMIC DNA]</scope>
    <source>
        <strain evidence="2 3">CPC 39397</strain>
    </source>
</reference>
<dbReference type="RefSeq" id="XP_069196577.1">
    <property type="nucleotide sequence ID" value="XM_069344160.1"/>
</dbReference>
<proteinExistence type="predicted"/>
<sequence>MYYITQALHVPQALLSAYGLYLSYTSIQNLRQYEAQSEKAAEWSNTAAEQLHKTRTTQANAAITILLSFSTATVLTFVPHALPSTVRFVLSPALLVATLVARGHVSSFWSSKAKVPFVQGYNEAIGTTKDIVDVLKLLEYSWVGMSFLGAVVGY</sequence>
<name>A0ABR3P2R6_9PEZI</name>
<gene>
    <name evidence="2" type="ORF">AAFC00_004509</name>
</gene>
<evidence type="ECO:0000313" key="3">
    <source>
        <dbReference type="Proteomes" id="UP001562354"/>
    </source>
</evidence>
<dbReference type="EMBL" id="JBFMKM010000016">
    <property type="protein sequence ID" value="KAL1296895.1"/>
    <property type="molecule type" value="Genomic_DNA"/>
</dbReference>